<dbReference type="GO" id="GO:0005096">
    <property type="term" value="F:GTPase activator activity"/>
    <property type="evidence" value="ECO:0007669"/>
    <property type="project" value="TreeGrafter"/>
</dbReference>
<dbReference type="EMBL" id="SRLO01000082">
    <property type="protein sequence ID" value="TNN77500.1"/>
    <property type="molecule type" value="Genomic_DNA"/>
</dbReference>
<dbReference type="Gene3D" id="1.10.555.10">
    <property type="entry name" value="Rho GTPase activation protein"/>
    <property type="match status" value="1"/>
</dbReference>
<dbReference type="Pfam" id="PF00620">
    <property type="entry name" value="RhoGAP"/>
    <property type="match status" value="1"/>
</dbReference>
<protein>
    <submittedName>
        <fullName evidence="3">Rho GTPase-activating protein 39</fullName>
    </submittedName>
</protein>
<evidence type="ECO:0000259" key="1">
    <source>
        <dbReference type="PROSITE" id="PS50238"/>
    </source>
</evidence>
<dbReference type="GO" id="GO:0005856">
    <property type="term" value="C:cytoskeleton"/>
    <property type="evidence" value="ECO:0007669"/>
    <property type="project" value="InterPro"/>
</dbReference>
<dbReference type="PANTHER" id="PTHR45876">
    <property type="entry name" value="FI04035P"/>
    <property type="match status" value="1"/>
</dbReference>
<dbReference type="PANTHER" id="PTHR45876:SF1">
    <property type="entry name" value="RHO GTPASE-ACTIVATING PROTEIN 39"/>
    <property type="match status" value="1"/>
</dbReference>
<name>A0A4Z2IHP8_9TELE</name>
<dbReference type="Gene3D" id="1.25.40.530">
    <property type="entry name" value="MyTH4 domain"/>
    <property type="match status" value="1"/>
</dbReference>
<dbReference type="SMART" id="SM00139">
    <property type="entry name" value="MyTH4"/>
    <property type="match status" value="1"/>
</dbReference>
<dbReference type="GO" id="GO:0005737">
    <property type="term" value="C:cytoplasm"/>
    <property type="evidence" value="ECO:0007669"/>
    <property type="project" value="TreeGrafter"/>
</dbReference>
<sequence length="481" mass="54648">MMPSSSCGIFPEFTLRKPSSETDIENWASKHFNKHTQGSDERHSVPRVYRTVEMAAERSCRSSVTAAVVTARTEEAHHGRPSSQPTLGLFRRKVSIANMLAWSSEPIKKPMIVTSDRNVKREAVDIFKLIQTFMGDRRAKVDSLGVALEVVVRGWSNQGLRDELYIQLCRQTTENFRYDSLERGWELMAICLAFFPPTPRFHTYLEGYICRHMDPLNDTKGEGAARARRDVFIALGGAGVAISSYAKYCYRKLTKAALTGAKKGVQKPCVEEIKHARNAIFSPSMFGSSLDEVMALQKERYPDNQLPWVQTRLSEEVLGLNGDQMEGIFRVPGDIDEVNALKLQVDQWKIPTGLEDPHIPASLLKLWYRELEEPLIPHEFYEECISHYDNPEAAVTVVLGLPHINKLVLCYLIRFLQVFAQADNVIITKMDVNNLAMVMAPNCLRCQSDDPRVIFENTRKEMSFIRVLIQRLDTSFMDGIL</sequence>
<reference evidence="3 4" key="1">
    <citation type="submission" date="2019-03" db="EMBL/GenBank/DDBJ databases">
        <title>First draft genome of Liparis tanakae, snailfish: a comprehensive survey of snailfish specific genes.</title>
        <authorList>
            <person name="Kim W."/>
            <person name="Song I."/>
            <person name="Jeong J.-H."/>
            <person name="Kim D."/>
            <person name="Kim S."/>
            <person name="Ryu S."/>
            <person name="Song J.Y."/>
            <person name="Lee S.K."/>
        </authorList>
    </citation>
    <scope>NUCLEOTIDE SEQUENCE [LARGE SCALE GENOMIC DNA]</scope>
    <source>
        <tissue evidence="3">Muscle</tissue>
    </source>
</reference>
<keyword evidence="4" id="KW-1185">Reference proteome</keyword>
<evidence type="ECO:0000313" key="4">
    <source>
        <dbReference type="Proteomes" id="UP000314294"/>
    </source>
</evidence>
<dbReference type="FunFam" id="1.10.555.10:FF:000011">
    <property type="entry name" value="Rho GTPase-activating protein 39"/>
    <property type="match status" value="1"/>
</dbReference>
<dbReference type="SMART" id="SM00324">
    <property type="entry name" value="RhoGAP"/>
    <property type="match status" value="1"/>
</dbReference>
<gene>
    <name evidence="3" type="primary">ARHGAP39_1</name>
    <name evidence="3" type="ORF">EYF80_012314</name>
</gene>
<dbReference type="InterPro" id="IPR000198">
    <property type="entry name" value="RhoGAP_dom"/>
</dbReference>
<dbReference type="InterPro" id="IPR038185">
    <property type="entry name" value="MyTH4_dom_sf"/>
</dbReference>
<comment type="caution">
    <text evidence="3">The sequence shown here is derived from an EMBL/GenBank/DDBJ whole genome shotgun (WGS) entry which is preliminary data.</text>
</comment>
<evidence type="ECO:0000259" key="2">
    <source>
        <dbReference type="PROSITE" id="PS51016"/>
    </source>
</evidence>
<feature type="domain" description="MyTH4" evidence="2">
    <location>
        <begin position="102"/>
        <end position="277"/>
    </location>
</feature>
<dbReference type="InterPro" id="IPR008936">
    <property type="entry name" value="Rho_GTPase_activation_prot"/>
</dbReference>
<feature type="domain" description="Rho-GAP" evidence="1">
    <location>
        <begin position="288"/>
        <end position="476"/>
    </location>
</feature>
<accession>A0A4Z2IHP8</accession>
<dbReference type="Proteomes" id="UP000314294">
    <property type="component" value="Unassembled WGS sequence"/>
</dbReference>
<dbReference type="CDD" id="cd04389">
    <property type="entry name" value="RhoGAP_KIAA1688"/>
    <property type="match status" value="1"/>
</dbReference>
<dbReference type="OrthoDB" id="437889at2759"/>
<proteinExistence type="predicted"/>
<dbReference type="PROSITE" id="PS51016">
    <property type="entry name" value="MYTH4"/>
    <property type="match status" value="1"/>
</dbReference>
<dbReference type="Pfam" id="PF00784">
    <property type="entry name" value="MyTH4"/>
    <property type="match status" value="1"/>
</dbReference>
<dbReference type="InterPro" id="IPR000857">
    <property type="entry name" value="MyTH4_dom"/>
</dbReference>
<dbReference type="PROSITE" id="PS50238">
    <property type="entry name" value="RHOGAP"/>
    <property type="match status" value="1"/>
</dbReference>
<organism evidence="3 4">
    <name type="scientific">Liparis tanakae</name>
    <name type="common">Tanaka's snailfish</name>
    <dbReference type="NCBI Taxonomy" id="230148"/>
    <lineage>
        <taxon>Eukaryota</taxon>
        <taxon>Metazoa</taxon>
        <taxon>Chordata</taxon>
        <taxon>Craniata</taxon>
        <taxon>Vertebrata</taxon>
        <taxon>Euteleostomi</taxon>
        <taxon>Actinopterygii</taxon>
        <taxon>Neopterygii</taxon>
        <taxon>Teleostei</taxon>
        <taxon>Neoteleostei</taxon>
        <taxon>Acanthomorphata</taxon>
        <taxon>Eupercaria</taxon>
        <taxon>Perciformes</taxon>
        <taxon>Cottioidei</taxon>
        <taxon>Cottales</taxon>
        <taxon>Liparidae</taxon>
        <taxon>Liparis</taxon>
    </lineage>
</organism>
<dbReference type="SUPFAM" id="SSF48350">
    <property type="entry name" value="GTPase activation domain, GAP"/>
    <property type="match status" value="1"/>
</dbReference>
<dbReference type="AlphaFoldDB" id="A0A4Z2IHP8"/>
<evidence type="ECO:0000313" key="3">
    <source>
        <dbReference type="EMBL" id="TNN77500.1"/>
    </source>
</evidence>
<dbReference type="GO" id="GO:0007165">
    <property type="term" value="P:signal transduction"/>
    <property type="evidence" value="ECO:0007669"/>
    <property type="project" value="InterPro"/>
</dbReference>